<evidence type="ECO:0000313" key="1">
    <source>
        <dbReference type="EMBL" id="KAF9641894.1"/>
    </source>
</evidence>
<gene>
    <name evidence="1" type="ORF">BDM02DRAFT_3194331</name>
</gene>
<dbReference type="Proteomes" id="UP000886501">
    <property type="component" value="Unassembled WGS sequence"/>
</dbReference>
<sequence length="284" mass="32545">MSLQCNKVFVSSRNQRITRFVPEQGQDQNILNADHPKELVDAVLAQEGWEMPRRVFQSYGSFNDQVWQQCISSLRNIDENRRSHMMYDDESVLLELIERGLVDLSSSEDIAICSIIRYTAVVGERLWSLLESQQAMINKVERHFYRAMADNRVLTGRVLRLEDRLAELEREFTSPPRAELGDDEDPVIPEPHNVQSTPVLHRSAWTGPFVNVPLASLEGRKRRQRERLQRAKEAKASKHPVTSLVEASSENVEVDECLSEALLLSLSQNKIRDVGLKIDKDVPE</sequence>
<reference evidence="1" key="2">
    <citation type="journal article" date="2020" name="Nat. Commun.">
        <title>Large-scale genome sequencing of mycorrhizal fungi provides insights into the early evolution of symbiotic traits.</title>
        <authorList>
            <person name="Miyauchi S."/>
            <person name="Kiss E."/>
            <person name="Kuo A."/>
            <person name="Drula E."/>
            <person name="Kohler A."/>
            <person name="Sanchez-Garcia M."/>
            <person name="Morin E."/>
            <person name="Andreopoulos B."/>
            <person name="Barry K.W."/>
            <person name="Bonito G."/>
            <person name="Buee M."/>
            <person name="Carver A."/>
            <person name="Chen C."/>
            <person name="Cichocki N."/>
            <person name="Clum A."/>
            <person name="Culley D."/>
            <person name="Crous P.W."/>
            <person name="Fauchery L."/>
            <person name="Girlanda M."/>
            <person name="Hayes R.D."/>
            <person name="Keri Z."/>
            <person name="LaButti K."/>
            <person name="Lipzen A."/>
            <person name="Lombard V."/>
            <person name="Magnuson J."/>
            <person name="Maillard F."/>
            <person name="Murat C."/>
            <person name="Nolan M."/>
            <person name="Ohm R.A."/>
            <person name="Pangilinan J."/>
            <person name="Pereira M.F."/>
            <person name="Perotto S."/>
            <person name="Peter M."/>
            <person name="Pfister S."/>
            <person name="Riley R."/>
            <person name="Sitrit Y."/>
            <person name="Stielow J.B."/>
            <person name="Szollosi G."/>
            <person name="Zifcakova L."/>
            <person name="Stursova M."/>
            <person name="Spatafora J.W."/>
            <person name="Tedersoo L."/>
            <person name="Vaario L.M."/>
            <person name="Yamada A."/>
            <person name="Yan M."/>
            <person name="Wang P."/>
            <person name="Xu J."/>
            <person name="Bruns T."/>
            <person name="Baldrian P."/>
            <person name="Vilgalys R."/>
            <person name="Dunand C."/>
            <person name="Henrissat B."/>
            <person name="Grigoriev I.V."/>
            <person name="Hibbett D."/>
            <person name="Nagy L.G."/>
            <person name="Martin F.M."/>
        </authorList>
    </citation>
    <scope>NUCLEOTIDE SEQUENCE</scope>
    <source>
        <strain evidence="1">P2</strain>
    </source>
</reference>
<protein>
    <submittedName>
        <fullName evidence="1">Uncharacterized protein</fullName>
    </submittedName>
</protein>
<evidence type="ECO:0000313" key="2">
    <source>
        <dbReference type="Proteomes" id="UP000886501"/>
    </source>
</evidence>
<comment type="caution">
    <text evidence="1">The sequence shown here is derived from an EMBL/GenBank/DDBJ whole genome shotgun (WGS) entry which is preliminary data.</text>
</comment>
<proteinExistence type="predicted"/>
<name>A0ACB6YX98_THEGA</name>
<reference evidence="1" key="1">
    <citation type="submission" date="2019-10" db="EMBL/GenBank/DDBJ databases">
        <authorList>
            <consortium name="DOE Joint Genome Institute"/>
            <person name="Kuo A."/>
            <person name="Miyauchi S."/>
            <person name="Kiss E."/>
            <person name="Drula E."/>
            <person name="Kohler A."/>
            <person name="Sanchez-Garcia M."/>
            <person name="Andreopoulos B."/>
            <person name="Barry K.W."/>
            <person name="Bonito G."/>
            <person name="Buee M."/>
            <person name="Carver A."/>
            <person name="Chen C."/>
            <person name="Cichocki N."/>
            <person name="Clum A."/>
            <person name="Culley D."/>
            <person name="Crous P.W."/>
            <person name="Fauchery L."/>
            <person name="Girlanda M."/>
            <person name="Hayes R."/>
            <person name="Keri Z."/>
            <person name="Labutti K."/>
            <person name="Lipzen A."/>
            <person name="Lombard V."/>
            <person name="Magnuson J."/>
            <person name="Maillard F."/>
            <person name="Morin E."/>
            <person name="Murat C."/>
            <person name="Nolan M."/>
            <person name="Ohm R."/>
            <person name="Pangilinan J."/>
            <person name="Pereira M."/>
            <person name="Perotto S."/>
            <person name="Peter M."/>
            <person name="Riley R."/>
            <person name="Sitrit Y."/>
            <person name="Stielow B."/>
            <person name="Szollosi G."/>
            <person name="Zifcakova L."/>
            <person name="Stursova M."/>
            <person name="Spatafora J.W."/>
            <person name="Tedersoo L."/>
            <person name="Vaario L.-M."/>
            <person name="Yamada A."/>
            <person name="Yan M."/>
            <person name="Wang P."/>
            <person name="Xu J."/>
            <person name="Bruns T."/>
            <person name="Baldrian P."/>
            <person name="Vilgalys R."/>
            <person name="Henrissat B."/>
            <person name="Grigoriev I.V."/>
            <person name="Hibbett D."/>
            <person name="Nagy L.G."/>
            <person name="Martin F.M."/>
        </authorList>
    </citation>
    <scope>NUCLEOTIDE SEQUENCE</scope>
    <source>
        <strain evidence="1">P2</strain>
    </source>
</reference>
<accession>A0ACB6YX98</accession>
<keyword evidence="2" id="KW-1185">Reference proteome</keyword>
<organism evidence="1 2">
    <name type="scientific">Thelephora ganbajun</name>
    <name type="common">Ganba fungus</name>
    <dbReference type="NCBI Taxonomy" id="370292"/>
    <lineage>
        <taxon>Eukaryota</taxon>
        <taxon>Fungi</taxon>
        <taxon>Dikarya</taxon>
        <taxon>Basidiomycota</taxon>
        <taxon>Agaricomycotina</taxon>
        <taxon>Agaricomycetes</taxon>
        <taxon>Thelephorales</taxon>
        <taxon>Thelephoraceae</taxon>
        <taxon>Thelephora</taxon>
    </lineage>
</organism>
<dbReference type="EMBL" id="MU118984">
    <property type="protein sequence ID" value="KAF9641894.1"/>
    <property type="molecule type" value="Genomic_DNA"/>
</dbReference>